<reference evidence="1" key="1">
    <citation type="submission" date="2020-08" db="EMBL/GenBank/DDBJ databases">
        <title>Multicomponent nature underlies the extraordinary mechanical properties of spider dragline silk.</title>
        <authorList>
            <person name="Kono N."/>
            <person name="Nakamura H."/>
            <person name="Mori M."/>
            <person name="Yoshida Y."/>
            <person name="Ohtoshi R."/>
            <person name="Malay A.D."/>
            <person name="Moran D.A.P."/>
            <person name="Tomita M."/>
            <person name="Numata K."/>
            <person name="Arakawa K."/>
        </authorList>
    </citation>
    <scope>NUCLEOTIDE SEQUENCE</scope>
</reference>
<gene>
    <name evidence="1" type="ORF">NPIL_6721</name>
</gene>
<dbReference type="AlphaFoldDB" id="A0A8X6Q8S9"/>
<evidence type="ECO:0000313" key="1">
    <source>
        <dbReference type="EMBL" id="GFU05601.1"/>
    </source>
</evidence>
<sequence length="76" mass="8807">MKRESAPLQWNTTKSHQQDKVFADTASKRHVSEATNWICIESKPMGLSDGISYWSVSKSNTRKFNLRPSIFEPRQH</sequence>
<name>A0A8X6Q8S9_NEPPI</name>
<evidence type="ECO:0000313" key="2">
    <source>
        <dbReference type="Proteomes" id="UP000887013"/>
    </source>
</evidence>
<protein>
    <submittedName>
        <fullName evidence="1">Uncharacterized protein</fullName>
    </submittedName>
</protein>
<accession>A0A8X6Q8S9</accession>
<dbReference type="EMBL" id="BMAW01028089">
    <property type="protein sequence ID" value="GFU05601.1"/>
    <property type="molecule type" value="Genomic_DNA"/>
</dbReference>
<organism evidence="1 2">
    <name type="scientific">Nephila pilipes</name>
    <name type="common">Giant wood spider</name>
    <name type="synonym">Nephila maculata</name>
    <dbReference type="NCBI Taxonomy" id="299642"/>
    <lineage>
        <taxon>Eukaryota</taxon>
        <taxon>Metazoa</taxon>
        <taxon>Ecdysozoa</taxon>
        <taxon>Arthropoda</taxon>
        <taxon>Chelicerata</taxon>
        <taxon>Arachnida</taxon>
        <taxon>Araneae</taxon>
        <taxon>Araneomorphae</taxon>
        <taxon>Entelegynae</taxon>
        <taxon>Araneoidea</taxon>
        <taxon>Nephilidae</taxon>
        <taxon>Nephila</taxon>
    </lineage>
</organism>
<dbReference type="Proteomes" id="UP000887013">
    <property type="component" value="Unassembled WGS sequence"/>
</dbReference>
<keyword evidence="2" id="KW-1185">Reference proteome</keyword>
<comment type="caution">
    <text evidence="1">The sequence shown here is derived from an EMBL/GenBank/DDBJ whole genome shotgun (WGS) entry which is preliminary data.</text>
</comment>
<proteinExistence type="predicted"/>